<keyword evidence="4" id="KW-0812">Transmembrane</keyword>
<reference evidence="6" key="1">
    <citation type="journal article" date="2014" name="Int. J. Syst. Evol. Microbiol.">
        <title>Complete genome sequence of Corynebacterium casei LMG S-19264T (=DSM 44701T), isolated from a smear-ripened cheese.</title>
        <authorList>
            <consortium name="US DOE Joint Genome Institute (JGI-PGF)"/>
            <person name="Walter F."/>
            <person name="Albersmeier A."/>
            <person name="Kalinowski J."/>
            <person name="Ruckert C."/>
        </authorList>
    </citation>
    <scope>NUCLEOTIDE SEQUENCE</scope>
    <source>
        <strain evidence="6">KCTC 22164</strain>
    </source>
</reference>
<sequence length="405" mass="44085">MKQSLWMKGGIPLVVIVVAVIVAGVMISSRKPPEQNPVEEPAFLVDAQPVSSEQVQFSVTSQGNVLPKHETMLSTQVSGKVVSVSDAYVVGGMFSKGDTLVTLEQSDYETELRLAEAELAQATAALEEEIARGKVAEQEWRSVNDMAAPELGLRKPQLAKEQANVKAAKAKLDRARRNLARTEITAPYNGIVVERNIDLGQFVTAGAAVATLYATDVAEVRLPITDSDLAFLNVSDKPGNVDNVRLHATVAGKSRTWQGTLARTEGVLDSNSRVVYAVVNVNDPYRRDTATESVPLRFGQFVEASIQSEKRQQLFVLPRNVVRLDNTVLTVDDERTLKIKPVDIQRSSAENVYISSGLEEGDLVVMSAVPNPYDGMKVRLPDDIPEAAKNDKEEDSAGIASEEDE</sequence>
<dbReference type="PANTHER" id="PTHR30469">
    <property type="entry name" value="MULTIDRUG RESISTANCE PROTEIN MDTA"/>
    <property type="match status" value="1"/>
</dbReference>
<dbReference type="Proteomes" id="UP000631300">
    <property type="component" value="Unassembled WGS sequence"/>
</dbReference>
<feature type="compositionally biased region" description="Basic and acidic residues" evidence="3">
    <location>
        <begin position="376"/>
        <end position="392"/>
    </location>
</feature>
<reference evidence="6" key="2">
    <citation type="submission" date="2020-09" db="EMBL/GenBank/DDBJ databases">
        <authorList>
            <person name="Sun Q."/>
            <person name="Kim S."/>
        </authorList>
    </citation>
    <scope>NUCLEOTIDE SEQUENCE</scope>
    <source>
        <strain evidence="6">KCTC 22164</strain>
    </source>
</reference>
<feature type="domain" description="CzcB-like barrel-sandwich hybrid" evidence="5">
    <location>
        <begin position="73"/>
        <end position="211"/>
    </location>
</feature>
<keyword evidence="2" id="KW-0175">Coiled coil</keyword>
<dbReference type="NCBIfam" id="TIGR01730">
    <property type="entry name" value="RND_mfp"/>
    <property type="match status" value="1"/>
</dbReference>
<keyword evidence="4" id="KW-1133">Transmembrane helix</keyword>
<evidence type="ECO:0000259" key="5">
    <source>
        <dbReference type="Pfam" id="PF25973"/>
    </source>
</evidence>
<name>A0A918N0T6_9ALTE</name>
<keyword evidence="7" id="KW-1185">Reference proteome</keyword>
<dbReference type="Gene3D" id="2.40.420.20">
    <property type="match status" value="1"/>
</dbReference>
<dbReference type="Gene3D" id="2.40.30.170">
    <property type="match status" value="1"/>
</dbReference>
<dbReference type="Gene3D" id="1.10.287.470">
    <property type="entry name" value="Helix hairpin bin"/>
    <property type="match status" value="1"/>
</dbReference>
<evidence type="ECO:0000256" key="4">
    <source>
        <dbReference type="SAM" id="Phobius"/>
    </source>
</evidence>
<gene>
    <name evidence="6" type="ORF">GCM10007391_32090</name>
</gene>
<evidence type="ECO:0000256" key="1">
    <source>
        <dbReference type="ARBA" id="ARBA00009477"/>
    </source>
</evidence>
<feature type="coiled-coil region" evidence="2">
    <location>
        <begin position="105"/>
        <end position="185"/>
    </location>
</feature>
<dbReference type="GO" id="GO:0015562">
    <property type="term" value="F:efflux transmembrane transporter activity"/>
    <property type="evidence" value="ECO:0007669"/>
    <property type="project" value="TreeGrafter"/>
</dbReference>
<dbReference type="InterPro" id="IPR058647">
    <property type="entry name" value="BSH_CzcB-like"/>
</dbReference>
<dbReference type="InterPro" id="IPR006143">
    <property type="entry name" value="RND_pump_MFP"/>
</dbReference>
<accession>A0A918N0T6</accession>
<feature type="transmembrane region" description="Helical" evidence="4">
    <location>
        <begin position="6"/>
        <end position="27"/>
    </location>
</feature>
<dbReference type="GO" id="GO:1990281">
    <property type="term" value="C:efflux pump complex"/>
    <property type="evidence" value="ECO:0007669"/>
    <property type="project" value="TreeGrafter"/>
</dbReference>
<dbReference type="AlphaFoldDB" id="A0A918N0T6"/>
<dbReference type="Gene3D" id="2.40.50.100">
    <property type="match status" value="1"/>
</dbReference>
<evidence type="ECO:0000313" key="7">
    <source>
        <dbReference type="Proteomes" id="UP000631300"/>
    </source>
</evidence>
<comment type="similarity">
    <text evidence="1">Belongs to the membrane fusion protein (MFP) (TC 8.A.1) family.</text>
</comment>
<feature type="compositionally biased region" description="Acidic residues" evidence="3">
    <location>
        <begin position="393"/>
        <end position="405"/>
    </location>
</feature>
<dbReference type="PANTHER" id="PTHR30469:SF12">
    <property type="entry name" value="MULTIDRUG RESISTANCE PROTEIN MDTA"/>
    <property type="match status" value="1"/>
</dbReference>
<comment type="caution">
    <text evidence="6">The sequence shown here is derived from an EMBL/GenBank/DDBJ whole genome shotgun (WGS) entry which is preliminary data.</text>
</comment>
<organism evidence="6 7">
    <name type="scientific">Alteromonas halophila</name>
    <dbReference type="NCBI Taxonomy" id="516698"/>
    <lineage>
        <taxon>Bacteria</taxon>
        <taxon>Pseudomonadati</taxon>
        <taxon>Pseudomonadota</taxon>
        <taxon>Gammaproteobacteria</taxon>
        <taxon>Alteromonadales</taxon>
        <taxon>Alteromonadaceae</taxon>
        <taxon>Alteromonas/Salinimonas group</taxon>
        <taxon>Alteromonas</taxon>
    </lineage>
</organism>
<evidence type="ECO:0000256" key="3">
    <source>
        <dbReference type="SAM" id="MobiDB-lite"/>
    </source>
</evidence>
<feature type="region of interest" description="Disordered" evidence="3">
    <location>
        <begin position="376"/>
        <end position="405"/>
    </location>
</feature>
<dbReference type="EMBL" id="BMXP01000012">
    <property type="protein sequence ID" value="GGW95527.1"/>
    <property type="molecule type" value="Genomic_DNA"/>
</dbReference>
<protein>
    <submittedName>
        <fullName evidence="6">RND superfamily efflux pump MFP component</fullName>
    </submittedName>
</protein>
<proteinExistence type="inferred from homology"/>
<dbReference type="RefSeq" id="WP_189408161.1">
    <property type="nucleotide sequence ID" value="NZ_BMXP01000012.1"/>
</dbReference>
<evidence type="ECO:0000313" key="6">
    <source>
        <dbReference type="EMBL" id="GGW95527.1"/>
    </source>
</evidence>
<dbReference type="Pfam" id="PF25973">
    <property type="entry name" value="BSH_CzcB"/>
    <property type="match status" value="1"/>
</dbReference>
<keyword evidence="4" id="KW-0472">Membrane</keyword>
<evidence type="ECO:0000256" key="2">
    <source>
        <dbReference type="SAM" id="Coils"/>
    </source>
</evidence>
<dbReference type="SUPFAM" id="SSF111369">
    <property type="entry name" value="HlyD-like secretion proteins"/>
    <property type="match status" value="1"/>
</dbReference>